<gene>
    <name evidence="1" type="primary">ACHE</name>
    <name evidence="1" type="ORF">SNAT2548_LOCUS23754</name>
</gene>
<protein>
    <submittedName>
        <fullName evidence="1">ACHE protein</fullName>
    </submittedName>
</protein>
<organism evidence="1 2">
    <name type="scientific">Symbiodinium natans</name>
    <dbReference type="NCBI Taxonomy" id="878477"/>
    <lineage>
        <taxon>Eukaryota</taxon>
        <taxon>Sar</taxon>
        <taxon>Alveolata</taxon>
        <taxon>Dinophyceae</taxon>
        <taxon>Suessiales</taxon>
        <taxon>Symbiodiniaceae</taxon>
        <taxon>Symbiodinium</taxon>
    </lineage>
</organism>
<dbReference type="EMBL" id="CAJNDS010002333">
    <property type="protein sequence ID" value="CAE7437127.1"/>
    <property type="molecule type" value="Genomic_DNA"/>
</dbReference>
<dbReference type="SUPFAM" id="SSF53474">
    <property type="entry name" value="alpha/beta-Hydrolases"/>
    <property type="match status" value="1"/>
</dbReference>
<proteinExistence type="predicted"/>
<accession>A0A812REE7</accession>
<dbReference type="OrthoDB" id="429318at2759"/>
<comment type="caution">
    <text evidence="1">The sequence shown here is derived from an EMBL/GenBank/DDBJ whole genome shotgun (WGS) entry which is preliminary data.</text>
</comment>
<sequence length="247" mass="27347">MASQGMVMKRRKNLINLGVVPAPLCRQKGDEDKAEPLCCQIRSKQKILGPFQMRRLLQSSGPHAGSDLGTYSTQLLCPAVTQEVCAAKPFSLYVQYDAGDSDAIVNVRHPDAQASEMRREDNEFEPFWLPDMRDVLGAFHFSELFFVMGNKDGPGGNLPFEGGALGFGLGWSKQDVKISANMSGSWGALVREEDVPSWPAWDTGEMLRFALNVPDNVDVVPVQSMLANHHCDFFDDLNVRLIKDVSN</sequence>
<dbReference type="AlphaFoldDB" id="A0A812REE7"/>
<evidence type="ECO:0000313" key="1">
    <source>
        <dbReference type="EMBL" id="CAE7437127.1"/>
    </source>
</evidence>
<dbReference type="Gene3D" id="3.40.50.1820">
    <property type="entry name" value="alpha/beta hydrolase"/>
    <property type="match status" value="1"/>
</dbReference>
<evidence type="ECO:0000313" key="2">
    <source>
        <dbReference type="Proteomes" id="UP000604046"/>
    </source>
</evidence>
<dbReference type="Proteomes" id="UP000604046">
    <property type="component" value="Unassembled WGS sequence"/>
</dbReference>
<name>A0A812REE7_9DINO</name>
<reference evidence="1" key="1">
    <citation type="submission" date="2021-02" db="EMBL/GenBank/DDBJ databases">
        <authorList>
            <person name="Dougan E. K."/>
            <person name="Rhodes N."/>
            <person name="Thang M."/>
            <person name="Chan C."/>
        </authorList>
    </citation>
    <scope>NUCLEOTIDE SEQUENCE</scope>
</reference>
<keyword evidence="2" id="KW-1185">Reference proteome</keyword>
<dbReference type="InterPro" id="IPR029058">
    <property type="entry name" value="AB_hydrolase_fold"/>
</dbReference>